<dbReference type="Proteomes" id="UP000294597">
    <property type="component" value="Unassembled WGS sequence"/>
</dbReference>
<evidence type="ECO:0000313" key="1">
    <source>
        <dbReference type="EMBL" id="TDE04672.1"/>
    </source>
</evidence>
<sequence>MNTLLHPTYFPSISHFVAMSQADSIIYEIEDNFQKQTNRNRTYIYSPNGILLLNIPVKHSKDNHQKTKDIQVDTDFDWQKQHYKSLETAYKSSPFFEFFEDDIRPFFEKKHKFLLDLNFETLEIISKCMRVKFESTKTTEYIQQDNTDLILDYRFLADGKKDPSSFERYMQVFEDKHGFINNLSVLDLIFNEGKFTLDYLKNQKLALK</sequence>
<accession>A0A4R5CVD1</accession>
<evidence type="ECO:0008006" key="3">
    <source>
        <dbReference type="Google" id="ProtNLM"/>
    </source>
</evidence>
<proteinExistence type="predicted"/>
<protein>
    <recommendedName>
        <fullName evidence="3">WbqC family protein</fullName>
    </recommendedName>
</protein>
<gene>
    <name evidence="1" type="ORF">E0F98_08480</name>
</gene>
<evidence type="ECO:0000313" key="2">
    <source>
        <dbReference type="Proteomes" id="UP000294597"/>
    </source>
</evidence>
<keyword evidence="2" id="KW-1185">Reference proteome</keyword>
<comment type="caution">
    <text evidence="1">The sequence shown here is derived from an EMBL/GenBank/DDBJ whole genome shotgun (WGS) entry which is preliminary data.</text>
</comment>
<name>A0A4R5CVD1_9FLAO</name>
<dbReference type="RefSeq" id="WP_132110423.1">
    <property type="nucleotide sequence ID" value="NZ_SMFO01000004.1"/>
</dbReference>
<organism evidence="1 2">
    <name type="scientific">Flavobacterium hiemivividum</name>
    <dbReference type="NCBI Taxonomy" id="2541734"/>
    <lineage>
        <taxon>Bacteria</taxon>
        <taxon>Pseudomonadati</taxon>
        <taxon>Bacteroidota</taxon>
        <taxon>Flavobacteriia</taxon>
        <taxon>Flavobacteriales</taxon>
        <taxon>Flavobacteriaceae</taxon>
        <taxon>Flavobacterium</taxon>
    </lineage>
</organism>
<dbReference type="AlphaFoldDB" id="A0A4R5CVD1"/>
<dbReference type="InterPro" id="IPR014985">
    <property type="entry name" value="WbqC"/>
</dbReference>
<dbReference type="EMBL" id="SMFO01000004">
    <property type="protein sequence ID" value="TDE04672.1"/>
    <property type="molecule type" value="Genomic_DNA"/>
</dbReference>
<reference evidence="1 2" key="1">
    <citation type="submission" date="2019-03" db="EMBL/GenBank/DDBJ databases">
        <title>Flavobacterium TSA-D2 sp. nov., isolated from arctic soil.</title>
        <authorList>
            <person name="Chaudhary D.K."/>
        </authorList>
    </citation>
    <scope>NUCLEOTIDE SEQUENCE [LARGE SCALE GENOMIC DNA]</scope>
    <source>
        <strain evidence="1 2">TSA-D2</strain>
    </source>
</reference>
<dbReference type="Pfam" id="PF08889">
    <property type="entry name" value="WbqC"/>
    <property type="match status" value="1"/>
</dbReference>